<evidence type="ECO:0000313" key="6">
    <source>
        <dbReference type="Proteomes" id="UP001318760"/>
    </source>
</evidence>
<sequence>MRYKILLVALCAFIFAGCAGDKSSALYYWDGSYTSANYKYLSDEYDLNEQISMLRDSEQRAYEKGLKVPPGFYAHLGLLYSNLGNMPQAKAYFQKEVELFPESKSYIEFLLTQDKTTKAKK</sequence>
<dbReference type="PROSITE" id="PS51257">
    <property type="entry name" value="PROKAR_LIPOPROTEIN"/>
    <property type="match status" value="1"/>
</dbReference>
<reference evidence="4 5" key="1">
    <citation type="submission" date="2015-08" db="EMBL/GenBank/DDBJ databases">
        <title>Comparative genomics of the Campylobacter concisus group.</title>
        <authorList>
            <person name="Yee E."/>
            <person name="Chapman M.H."/>
            <person name="Huynh S."/>
            <person name="Bono J.L."/>
            <person name="On S.L."/>
            <person name="St Leger J."/>
            <person name="Foster G."/>
            <person name="Parker C.T."/>
            <person name="Miller W.G."/>
        </authorList>
    </citation>
    <scope>NUCLEOTIDE SEQUENCE [LARGE SCALE GENOMIC DNA]</scope>
    <source>
        <strain evidence="4 5">RM9337</strain>
    </source>
</reference>
<organism evidence="4 5">
    <name type="scientific">Campylobacter californiensis</name>
    <dbReference type="NCBI Taxonomy" id="1032243"/>
    <lineage>
        <taxon>Bacteria</taxon>
        <taxon>Pseudomonadati</taxon>
        <taxon>Campylobacterota</taxon>
        <taxon>Epsilonproteobacteria</taxon>
        <taxon>Campylobacterales</taxon>
        <taxon>Campylobacteraceae</taxon>
        <taxon>Campylobacter</taxon>
    </lineage>
</organism>
<dbReference type="Gene3D" id="1.25.40.10">
    <property type="entry name" value="Tetratricopeptide repeat domain"/>
    <property type="match status" value="1"/>
</dbReference>
<dbReference type="SUPFAM" id="SSF48452">
    <property type="entry name" value="TPR-like"/>
    <property type="match status" value="1"/>
</dbReference>
<dbReference type="EMBL" id="JADBHS010000021">
    <property type="protein sequence ID" value="MBE2987194.1"/>
    <property type="molecule type" value="Genomic_DNA"/>
</dbReference>
<evidence type="ECO:0000256" key="2">
    <source>
        <dbReference type="SAM" id="SignalP"/>
    </source>
</evidence>
<gene>
    <name evidence="3" type="ORF">CCAL12919_08715</name>
    <name evidence="4" type="ORF">CCAL9337_01740</name>
</gene>
<dbReference type="InterPro" id="IPR011990">
    <property type="entry name" value="TPR-like_helical_dom_sf"/>
</dbReference>
<feature type="chain" id="PRO_5044718292" evidence="2">
    <location>
        <begin position="20"/>
        <end position="121"/>
    </location>
</feature>
<evidence type="ECO:0000313" key="4">
    <source>
        <dbReference type="EMBL" id="MBE3607451.1"/>
    </source>
</evidence>
<dbReference type="Proteomes" id="UP000650616">
    <property type="component" value="Unassembled WGS sequence"/>
</dbReference>
<dbReference type="PROSITE" id="PS50005">
    <property type="entry name" value="TPR"/>
    <property type="match status" value="1"/>
</dbReference>
<protein>
    <submittedName>
        <fullName evidence="4">DUF4810 domain-containing protein</fullName>
    </submittedName>
</protein>
<evidence type="ECO:0000313" key="5">
    <source>
        <dbReference type="Proteomes" id="UP000650616"/>
    </source>
</evidence>
<dbReference type="PIRSF" id="PIRSF020555">
    <property type="entry name" value="UCP020555"/>
    <property type="match status" value="1"/>
</dbReference>
<dbReference type="Pfam" id="PF16068">
    <property type="entry name" value="DUF4810"/>
    <property type="match status" value="1"/>
</dbReference>
<dbReference type="Proteomes" id="UP001318760">
    <property type="component" value="Unassembled WGS sequence"/>
</dbReference>
<name>A0AAW3ZWF3_9BACT</name>
<dbReference type="EMBL" id="LIWG01000001">
    <property type="protein sequence ID" value="MBE3607451.1"/>
    <property type="molecule type" value="Genomic_DNA"/>
</dbReference>
<proteinExistence type="predicted"/>
<dbReference type="InterPro" id="IPR019734">
    <property type="entry name" value="TPR_rpt"/>
</dbReference>
<accession>A0AAW3ZWF3</accession>
<comment type="caution">
    <text evidence="4">The sequence shown here is derived from an EMBL/GenBank/DDBJ whole genome shotgun (WGS) entry which is preliminary data.</text>
</comment>
<dbReference type="AlphaFoldDB" id="A0AAW3ZWF3"/>
<dbReference type="RefSeq" id="WP_169937887.1">
    <property type="nucleotide sequence ID" value="NZ_CP012545.1"/>
</dbReference>
<keyword evidence="2" id="KW-0732">Signal</keyword>
<dbReference type="InterPro" id="IPR014508">
    <property type="entry name" value="UCP020555_TPR-like"/>
</dbReference>
<evidence type="ECO:0000256" key="1">
    <source>
        <dbReference type="PROSITE-ProRule" id="PRU00339"/>
    </source>
</evidence>
<feature type="repeat" description="TPR" evidence="1">
    <location>
        <begin position="70"/>
        <end position="103"/>
    </location>
</feature>
<keyword evidence="5" id="KW-1185">Reference proteome</keyword>
<feature type="signal peptide" evidence="2">
    <location>
        <begin position="1"/>
        <end position="19"/>
    </location>
</feature>
<reference evidence="3 6" key="2">
    <citation type="submission" date="2020-10" db="EMBL/GenBank/DDBJ databases">
        <title>Campylobacter californiensis sp. nov. isolated from cattle and feral swine in California.</title>
        <authorList>
            <person name="Miller W.G."/>
        </authorList>
    </citation>
    <scope>NUCLEOTIDE SEQUENCE [LARGE SCALE GENOMIC DNA]</scope>
    <source>
        <strain evidence="3 6">RM12919</strain>
    </source>
</reference>
<keyword evidence="1" id="KW-0802">TPR repeat</keyword>
<evidence type="ECO:0000313" key="3">
    <source>
        <dbReference type="EMBL" id="MBE2987194.1"/>
    </source>
</evidence>